<keyword evidence="6 7" id="KW-0472">Membrane</keyword>
<dbReference type="PANTHER" id="PTHR30576">
    <property type="entry name" value="COLANIC BIOSYNTHESIS UDP-GLUCOSE LIPID CARRIER TRANSFERASE"/>
    <property type="match status" value="1"/>
</dbReference>
<organism evidence="9 10">
    <name type="scientific">Cellulomonas xylanilytica</name>
    <dbReference type="NCBI Taxonomy" id="233583"/>
    <lineage>
        <taxon>Bacteria</taxon>
        <taxon>Bacillati</taxon>
        <taxon>Actinomycetota</taxon>
        <taxon>Actinomycetes</taxon>
        <taxon>Micrococcales</taxon>
        <taxon>Cellulomonadaceae</taxon>
        <taxon>Cellulomonas</taxon>
    </lineage>
</organism>
<reference evidence="9 10" key="1">
    <citation type="submission" date="2019-07" db="EMBL/GenBank/DDBJ databases">
        <title>Whole genome shotgun sequence of Cellulomonas xylanilytica NBRC 101102.</title>
        <authorList>
            <person name="Hosoyama A."/>
            <person name="Uohara A."/>
            <person name="Ohji S."/>
            <person name="Ichikawa N."/>
        </authorList>
    </citation>
    <scope>NUCLEOTIDE SEQUENCE [LARGE SCALE GENOMIC DNA]</scope>
    <source>
        <strain evidence="9 10">NBRC 101102</strain>
    </source>
</reference>
<evidence type="ECO:0000256" key="7">
    <source>
        <dbReference type="SAM" id="Phobius"/>
    </source>
</evidence>
<evidence type="ECO:0000256" key="2">
    <source>
        <dbReference type="ARBA" id="ARBA00006464"/>
    </source>
</evidence>
<dbReference type="InterPro" id="IPR003362">
    <property type="entry name" value="Bact_transf"/>
</dbReference>
<keyword evidence="5 7" id="KW-1133">Transmembrane helix</keyword>
<dbReference type="NCBIfam" id="TIGR03025">
    <property type="entry name" value="EPS_sugtrans"/>
    <property type="match status" value="1"/>
</dbReference>
<dbReference type="GO" id="GO:0016780">
    <property type="term" value="F:phosphotransferase activity, for other substituted phosphate groups"/>
    <property type="evidence" value="ECO:0007669"/>
    <property type="project" value="TreeGrafter"/>
</dbReference>
<proteinExistence type="inferred from homology"/>
<evidence type="ECO:0000256" key="5">
    <source>
        <dbReference type="ARBA" id="ARBA00022989"/>
    </source>
</evidence>
<feature type="transmembrane region" description="Helical" evidence="7">
    <location>
        <begin position="80"/>
        <end position="99"/>
    </location>
</feature>
<feature type="transmembrane region" description="Helical" evidence="7">
    <location>
        <begin position="17"/>
        <end position="36"/>
    </location>
</feature>
<dbReference type="InterPro" id="IPR017475">
    <property type="entry name" value="EPS_sugar_tfrase"/>
</dbReference>
<name>A0A510V8A0_9CELL</name>
<dbReference type="Proteomes" id="UP000321118">
    <property type="component" value="Unassembled WGS sequence"/>
</dbReference>
<feature type="transmembrane region" description="Helical" evidence="7">
    <location>
        <begin position="57"/>
        <end position="74"/>
    </location>
</feature>
<comment type="subcellular location">
    <subcellularLocation>
        <location evidence="1">Membrane</location>
        <topology evidence="1">Multi-pass membrane protein</topology>
    </subcellularLocation>
</comment>
<feature type="domain" description="Bacterial sugar transferase" evidence="8">
    <location>
        <begin position="249"/>
        <end position="438"/>
    </location>
</feature>
<dbReference type="GO" id="GO:0016020">
    <property type="term" value="C:membrane"/>
    <property type="evidence" value="ECO:0007669"/>
    <property type="project" value="UniProtKB-SubCell"/>
</dbReference>
<dbReference type="AlphaFoldDB" id="A0A510V8A0"/>
<dbReference type="PANTHER" id="PTHR30576:SF10">
    <property type="entry name" value="SLL5057 PROTEIN"/>
    <property type="match status" value="1"/>
</dbReference>
<evidence type="ECO:0000313" key="9">
    <source>
        <dbReference type="EMBL" id="GEK21490.1"/>
    </source>
</evidence>
<feature type="transmembrane region" description="Helical" evidence="7">
    <location>
        <begin position="254"/>
        <end position="276"/>
    </location>
</feature>
<evidence type="ECO:0000259" key="8">
    <source>
        <dbReference type="Pfam" id="PF02397"/>
    </source>
</evidence>
<keyword evidence="10" id="KW-1185">Reference proteome</keyword>
<protein>
    <submittedName>
        <fullName evidence="9">Polyprenyl glycosylphosphotransferase</fullName>
    </submittedName>
</protein>
<gene>
    <name evidence="9" type="ORF">CXY01_20100</name>
</gene>
<accession>A0A510V8A0</accession>
<dbReference type="EMBL" id="BJUB01000005">
    <property type="protein sequence ID" value="GEK21490.1"/>
    <property type="molecule type" value="Genomic_DNA"/>
</dbReference>
<comment type="similarity">
    <text evidence="2">Belongs to the bacterial sugar transferase family.</text>
</comment>
<sequence>MRFDSGLASVSGEFSPSYLSVSVVLASAWLVALAIGRTRHRRVVGSGPAEYSRVFGVTWRLFAAVAVIAYLLRMEIGRGYLGFAAPLGLALVMAGRFGWRRWLQRRREAGDFKSGLLVIGHRDKAARLIDELHRSPHAGYGVVGVCVPTGEVAEGEKIRKVPVLGSMESAARVAQEIGASAVAVTGADAITSETVRRLGWDLEGKGIDLALTLTLLDVAGPRVMMQPVSGLPLMYVDEPRFTGGRYILKSVFDWVGAALITVLISPLLLVLAILVATTSRGPVFYTQERIGKDGRRFRMIKFRSMVSNAHDRLSEVLALEGVESVGLFYKPKNDPRVTKVGAVLRKYSLDELPQLFNVLRGDMSLVGPRPQIGAEVALYDRTAHRRLLVKPGLTGLWQVSGRSGLSVEQGIRMDVNYVENWTLFGDVLIVARTVKVVLTGDGAR</sequence>
<evidence type="ECO:0000256" key="1">
    <source>
        <dbReference type="ARBA" id="ARBA00004141"/>
    </source>
</evidence>
<dbReference type="Pfam" id="PF02397">
    <property type="entry name" value="Bac_transf"/>
    <property type="match status" value="1"/>
</dbReference>
<evidence type="ECO:0000256" key="4">
    <source>
        <dbReference type="ARBA" id="ARBA00022692"/>
    </source>
</evidence>
<keyword evidence="3 9" id="KW-0808">Transferase</keyword>
<comment type="caution">
    <text evidence="9">The sequence shown here is derived from an EMBL/GenBank/DDBJ whole genome shotgun (WGS) entry which is preliminary data.</text>
</comment>
<evidence type="ECO:0000256" key="6">
    <source>
        <dbReference type="ARBA" id="ARBA00023136"/>
    </source>
</evidence>
<dbReference type="Gene3D" id="3.40.50.720">
    <property type="entry name" value="NAD(P)-binding Rossmann-like Domain"/>
    <property type="match status" value="1"/>
</dbReference>
<evidence type="ECO:0000256" key="3">
    <source>
        <dbReference type="ARBA" id="ARBA00022679"/>
    </source>
</evidence>
<keyword evidence="4 7" id="KW-0812">Transmembrane</keyword>
<evidence type="ECO:0000313" key="10">
    <source>
        <dbReference type="Proteomes" id="UP000321118"/>
    </source>
</evidence>